<accession>A0A2P2FXU9</accession>
<evidence type="ECO:0000313" key="2">
    <source>
        <dbReference type="Proteomes" id="UP000256220"/>
    </source>
</evidence>
<dbReference type="AlphaFoldDB" id="A0A2P2FXU9"/>
<dbReference type="Proteomes" id="UP000256220">
    <property type="component" value="Unassembled WGS sequence"/>
</dbReference>
<sequence>MGVRVHAHWVFIADGDGDLFDYCDKVMRALLQQERCLDGFVDSAVSADAARAVMEIEADISGDDLSHAIAEGHAAVRAALHSAGIGTPDWPTHGEALSMVLKDLRTEQLV</sequence>
<protein>
    <submittedName>
        <fullName evidence="1">Uncharacterized protein</fullName>
    </submittedName>
</protein>
<reference evidence="1 2" key="1">
    <citation type="journal article" date="2014" name="Genome Announc.">
        <title>Draft Genome Sequence of Amycolatopsis lurida NRRL 2430, Producer of the Glycopeptide Family Antibiotic Ristocetin.</title>
        <authorList>
            <person name="Kwun M.J."/>
            <person name="Hong H.J."/>
        </authorList>
    </citation>
    <scope>NUCLEOTIDE SEQUENCE [LARGE SCALE GENOMIC DNA]</scope>
    <source>
        <strain evidence="1 2">NRRL 2430</strain>
    </source>
</reference>
<organism evidence="1 2">
    <name type="scientific">Amycolatopsis lurida NRRL 2430</name>
    <dbReference type="NCBI Taxonomy" id="1460371"/>
    <lineage>
        <taxon>Bacteria</taxon>
        <taxon>Bacillati</taxon>
        <taxon>Actinomycetota</taxon>
        <taxon>Actinomycetes</taxon>
        <taxon>Pseudonocardiales</taxon>
        <taxon>Pseudonocardiaceae</taxon>
        <taxon>Amycolatopsis</taxon>
    </lineage>
</organism>
<gene>
    <name evidence="1" type="ORF">BB31_09220</name>
</gene>
<evidence type="ECO:0000313" key="1">
    <source>
        <dbReference type="EMBL" id="KFU81542.1"/>
    </source>
</evidence>
<proteinExistence type="predicted"/>
<dbReference type="RefSeq" id="WP_034308335.1">
    <property type="nucleotide sequence ID" value="NZ_JFBM01000006.1"/>
</dbReference>
<keyword evidence="2" id="KW-1185">Reference proteome</keyword>
<dbReference type="EMBL" id="JFBM01000006">
    <property type="protein sequence ID" value="KFU81542.1"/>
    <property type="molecule type" value="Genomic_DNA"/>
</dbReference>
<comment type="caution">
    <text evidence="1">The sequence shown here is derived from an EMBL/GenBank/DDBJ whole genome shotgun (WGS) entry which is preliminary data.</text>
</comment>
<name>A0A2P2FXU9_AMYLU</name>